<organism evidence="1 2">
    <name type="scientific">Flavobacterium phage FpV4</name>
    <dbReference type="NCBI Taxonomy" id="1740108"/>
    <lineage>
        <taxon>Viruses</taxon>
        <taxon>Duplodnaviria</taxon>
        <taxon>Heunggongvirae</taxon>
        <taxon>Uroviricota</taxon>
        <taxon>Caudoviricetes</taxon>
        <taxon>Fipvunavirus</taxon>
        <taxon>Fipvunavirus Fpv4</taxon>
    </lineage>
</organism>
<protein>
    <submittedName>
        <fullName evidence="1">Uncharacterized protein</fullName>
    </submittedName>
</protein>
<sequence length="119" mass="13603">MRIIQKTMILEKEKYYEMHLKIINSLIPAPLSNMEIKVLAGFMSLSGDLVEVNRFNGAARKLVASQQSPPISSAGMSNYIKSLEQKGAIYYNIDNVLEIAKILLCENEEQFYQFKIKKK</sequence>
<reference evidence="1 2" key="1">
    <citation type="journal article" date="2016" name="PLoS ONE">
        <title>Comparative Genome Analysis Provides Insights into the Pathogenicity of Flavobacterium psychrophilum.</title>
        <authorList>
            <person name="Castillo D."/>
            <person name="Christiansen R.H."/>
            <person name="Dalsgaard I."/>
            <person name="Madsen L."/>
            <person name="Espejo R."/>
            <person name="Middelboe M."/>
        </authorList>
    </citation>
    <scope>NUCLEOTIDE SEQUENCE [LARGE SCALE GENOMIC DNA]</scope>
</reference>
<name>A0A141HR06_9CAUD</name>
<dbReference type="GeneID" id="40069577"/>
<proteinExistence type="predicted"/>
<dbReference type="KEGG" id="vg:40069577"/>
<accession>A0A141HR06</accession>
<evidence type="ECO:0000313" key="1">
    <source>
        <dbReference type="EMBL" id="ALN97117.1"/>
    </source>
</evidence>
<dbReference type="Proteomes" id="UP000221857">
    <property type="component" value="Segment"/>
</dbReference>
<evidence type="ECO:0000313" key="2">
    <source>
        <dbReference type="Proteomes" id="UP000221857"/>
    </source>
</evidence>
<dbReference type="RefSeq" id="YP_009594060.1">
    <property type="nucleotide sequence ID" value="NC_041872.1"/>
</dbReference>
<keyword evidence="2" id="KW-1185">Reference proteome</keyword>
<dbReference type="EMBL" id="KT876724">
    <property type="protein sequence ID" value="ALN97117.1"/>
    <property type="molecule type" value="Genomic_DNA"/>
</dbReference>